<evidence type="ECO:0000313" key="3">
    <source>
        <dbReference type="WBParaSite" id="scaffold4158_cov155.g7724"/>
    </source>
</evidence>
<organism evidence="2 3">
    <name type="scientific">Meloidogyne javanica</name>
    <name type="common">Root-knot nematode worm</name>
    <dbReference type="NCBI Taxonomy" id="6303"/>
    <lineage>
        <taxon>Eukaryota</taxon>
        <taxon>Metazoa</taxon>
        <taxon>Ecdysozoa</taxon>
        <taxon>Nematoda</taxon>
        <taxon>Chromadorea</taxon>
        <taxon>Rhabditida</taxon>
        <taxon>Tylenchina</taxon>
        <taxon>Tylenchomorpha</taxon>
        <taxon>Tylenchoidea</taxon>
        <taxon>Meloidogynidae</taxon>
        <taxon>Meloidogyninae</taxon>
        <taxon>Meloidogyne</taxon>
        <taxon>Meloidogyne incognita group</taxon>
    </lineage>
</organism>
<accession>A0A915MM68</accession>
<dbReference type="WBParaSite" id="scaffold4158_cov155.g7724">
    <property type="protein sequence ID" value="scaffold4158_cov155.g7724"/>
    <property type="gene ID" value="scaffold4158_cov155.g7724"/>
</dbReference>
<name>A0A915MM68_MELJA</name>
<protein>
    <submittedName>
        <fullName evidence="3">Uncharacterized protein</fullName>
    </submittedName>
</protein>
<reference evidence="3" key="1">
    <citation type="submission" date="2022-11" db="UniProtKB">
        <authorList>
            <consortium name="WormBaseParasite"/>
        </authorList>
    </citation>
    <scope>IDENTIFICATION</scope>
</reference>
<sequence length="575" mass="65548">MISTFTCLLLACFADLSQQKSQHLPTVLLPSIFRWHASNFIYVTPTRSTLSEKVVNIRALPLTNDRQIYRGPIQFQLLDPNGFRIFNKTNNGNLHYDKDDSLELQENDEFHVFMALEEVSDSPFSLNVDIFARFAHGMKVKGELTLRCLSVDKETSNENDGKEASSTARKILSTQLLEGHWSGKLDLKVCGVTEEKHQKIKLITEVTERGSFLSAKTVKEWDLFNPGFELIPLRPSFTRNTRRMLIYLRRRSLIEGDAELTTQCISEERSLNGLNHSLIQRLGTIAEIEIDIRCIAYIIKARRKLINGGFSTSETLVLPLLDGFDKFELSLIEINQNKVEYVEGEFIEAIIHNVAGRNFNYALICGNGRELTSVGPIKDGRVRIQITEQMGTGACVLYVYDSRLDALIKQFVPSTSNNHLWTFSEFLNPEPGEHYFENFIWFSNVLELSKLFAKRKEICQNAGKLAPQCPIEGTEQISNEHIQPSSKTRIPISASRFSTECLREIQGECERQKTIRESANGFLTEKNQNNQQQNAWPIKTSGNDNQLMWMLNKKGYVQNVQETSNNVEMDDLKAT</sequence>
<dbReference type="Proteomes" id="UP000887561">
    <property type="component" value="Unplaced"/>
</dbReference>
<keyword evidence="1" id="KW-0732">Signal</keyword>
<keyword evidence="2" id="KW-1185">Reference proteome</keyword>
<evidence type="ECO:0000313" key="2">
    <source>
        <dbReference type="Proteomes" id="UP000887561"/>
    </source>
</evidence>
<feature type="signal peptide" evidence="1">
    <location>
        <begin position="1"/>
        <end position="19"/>
    </location>
</feature>
<dbReference type="AlphaFoldDB" id="A0A915MM68"/>
<feature type="chain" id="PRO_5037955324" evidence="1">
    <location>
        <begin position="20"/>
        <end position="575"/>
    </location>
</feature>
<proteinExistence type="predicted"/>
<evidence type="ECO:0000256" key="1">
    <source>
        <dbReference type="SAM" id="SignalP"/>
    </source>
</evidence>